<dbReference type="InterPro" id="IPR050068">
    <property type="entry name" value="MurA_subfamily"/>
</dbReference>
<proteinExistence type="inferred from homology"/>
<keyword evidence="3" id="KW-0963">Cytoplasm</keyword>
<evidence type="ECO:0000256" key="7">
    <source>
        <dbReference type="ARBA" id="ARBA00022984"/>
    </source>
</evidence>
<feature type="domain" description="Enolpyruvate transferase" evidence="17">
    <location>
        <begin position="17"/>
        <end position="427"/>
    </location>
</feature>
<comment type="similarity">
    <text evidence="11">Belongs to the EPSP synthase family. MurA subfamily.</text>
</comment>
<dbReference type="GO" id="GO:0051301">
    <property type="term" value="P:cell division"/>
    <property type="evidence" value="ECO:0007669"/>
    <property type="project" value="UniProtKB-KW"/>
</dbReference>
<name>A0A917YSJ1_9ACTN</name>
<dbReference type="Gene3D" id="3.65.10.10">
    <property type="entry name" value="Enolpyruvate transferase domain"/>
    <property type="match status" value="2"/>
</dbReference>
<evidence type="ECO:0000256" key="4">
    <source>
        <dbReference type="ARBA" id="ARBA00022618"/>
    </source>
</evidence>
<evidence type="ECO:0000256" key="11">
    <source>
        <dbReference type="ARBA" id="ARBA00038367"/>
    </source>
</evidence>
<dbReference type="GO" id="GO:0005737">
    <property type="term" value="C:cytoplasm"/>
    <property type="evidence" value="ECO:0007669"/>
    <property type="project" value="UniProtKB-SubCell"/>
</dbReference>
<keyword evidence="19" id="KW-1185">Reference proteome</keyword>
<evidence type="ECO:0000256" key="9">
    <source>
        <dbReference type="ARBA" id="ARBA00023316"/>
    </source>
</evidence>
<comment type="function">
    <text evidence="10">Cell wall formation. Adds enolpyruvyl to UDP-N-acetylglucosamine.</text>
</comment>
<evidence type="ECO:0000313" key="19">
    <source>
        <dbReference type="Proteomes" id="UP000646523"/>
    </source>
</evidence>
<dbReference type="EMBL" id="BMNH01000002">
    <property type="protein sequence ID" value="GGO63249.1"/>
    <property type="molecule type" value="Genomic_DNA"/>
</dbReference>
<evidence type="ECO:0000256" key="16">
    <source>
        <dbReference type="ARBA" id="ARBA00047527"/>
    </source>
</evidence>
<dbReference type="EC" id="2.5.1.7" evidence="12"/>
<accession>A0A917YSJ1</accession>
<evidence type="ECO:0000256" key="2">
    <source>
        <dbReference type="ARBA" id="ARBA00004752"/>
    </source>
</evidence>
<dbReference type="SUPFAM" id="SSF55205">
    <property type="entry name" value="EPT/RTPC-like"/>
    <property type="match status" value="1"/>
</dbReference>
<evidence type="ECO:0000313" key="18">
    <source>
        <dbReference type="EMBL" id="GGO63249.1"/>
    </source>
</evidence>
<keyword evidence="5" id="KW-0808">Transferase</keyword>
<reference evidence="18" key="1">
    <citation type="journal article" date="2014" name="Int. J. Syst. Evol. Microbiol.">
        <title>Complete genome sequence of Corynebacterium casei LMG S-19264T (=DSM 44701T), isolated from a smear-ripened cheese.</title>
        <authorList>
            <consortium name="US DOE Joint Genome Institute (JGI-PGF)"/>
            <person name="Walter F."/>
            <person name="Albersmeier A."/>
            <person name="Kalinowski J."/>
            <person name="Ruckert C."/>
        </authorList>
    </citation>
    <scope>NUCLEOTIDE SEQUENCE</scope>
    <source>
        <strain evidence="18">CGMCC 4.7368</strain>
    </source>
</reference>
<dbReference type="PANTHER" id="PTHR43783">
    <property type="entry name" value="UDP-N-ACETYLGLUCOSAMINE 1-CARBOXYVINYLTRANSFERASE"/>
    <property type="match status" value="1"/>
</dbReference>
<evidence type="ECO:0000259" key="17">
    <source>
        <dbReference type="Pfam" id="PF00275"/>
    </source>
</evidence>
<dbReference type="Proteomes" id="UP000646523">
    <property type="component" value="Unassembled WGS sequence"/>
</dbReference>
<evidence type="ECO:0000256" key="15">
    <source>
        <dbReference type="ARBA" id="ARBA00042842"/>
    </source>
</evidence>
<dbReference type="InterPro" id="IPR036968">
    <property type="entry name" value="Enolpyruvate_Tfrase_sf"/>
</dbReference>
<evidence type="ECO:0000256" key="3">
    <source>
        <dbReference type="ARBA" id="ARBA00022490"/>
    </source>
</evidence>
<dbReference type="AlphaFoldDB" id="A0A917YSJ1"/>
<evidence type="ECO:0000256" key="10">
    <source>
        <dbReference type="ARBA" id="ARBA00037534"/>
    </source>
</evidence>
<comment type="caution">
    <text evidence="18">The sequence shown here is derived from an EMBL/GenBank/DDBJ whole genome shotgun (WGS) entry which is preliminary data.</text>
</comment>
<dbReference type="GO" id="GO:0008360">
    <property type="term" value="P:regulation of cell shape"/>
    <property type="evidence" value="ECO:0007669"/>
    <property type="project" value="UniProtKB-KW"/>
</dbReference>
<keyword evidence="7" id="KW-0573">Peptidoglycan synthesis</keyword>
<dbReference type="GO" id="GO:0009252">
    <property type="term" value="P:peptidoglycan biosynthetic process"/>
    <property type="evidence" value="ECO:0007669"/>
    <property type="project" value="UniProtKB-KW"/>
</dbReference>
<keyword evidence="4" id="KW-0132">Cell division</keyword>
<dbReference type="GO" id="GO:0008760">
    <property type="term" value="F:UDP-N-acetylglucosamine 1-carboxyvinyltransferase activity"/>
    <property type="evidence" value="ECO:0007669"/>
    <property type="project" value="UniProtKB-EC"/>
</dbReference>
<evidence type="ECO:0000256" key="14">
    <source>
        <dbReference type="ARBA" id="ARBA00042443"/>
    </source>
</evidence>
<evidence type="ECO:0000256" key="8">
    <source>
        <dbReference type="ARBA" id="ARBA00023306"/>
    </source>
</evidence>
<keyword evidence="8" id="KW-0131">Cell cycle</keyword>
<reference evidence="18" key="2">
    <citation type="submission" date="2020-09" db="EMBL/GenBank/DDBJ databases">
        <authorList>
            <person name="Sun Q."/>
            <person name="Zhou Y."/>
        </authorList>
    </citation>
    <scope>NUCLEOTIDE SEQUENCE</scope>
    <source>
        <strain evidence="18">CGMCC 4.7368</strain>
    </source>
</reference>
<comment type="subcellular location">
    <subcellularLocation>
        <location evidence="1">Cytoplasm</location>
    </subcellularLocation>
</comment>
<dbReference type="GO" id="GO:0071555">
    <property type="term" value="P:cell wall organization"/>
    <property type="evidence" value="ECO:0007669"/>
    <property type="project" value="UniProtKB-KW"/>
</dbReference>
<dbReference type="InterPro" id="IPR013792">
    <property type="entry name" value="RNA3'P_cycl/enolpyr_Trfase_a/b"/>
</dbReference>
<comment type="catalytic activity">
    <reaction evidence="16">
        <text>phosphoenolpyruvate + UDP-N-acetyl-alpha-D-glucosamine = UDP-N-acetyl-3-O-(1-carboxyvinyl)-alpha-D-glucosamine + phosphate</text>
        <dbReference type="Rhea" id="RHEA:18681"/>
        <dbReference type="ChEBI" id="CHEBI:43474"/>
        <dbReference type="ChEBI" id="CHEBI:57705"/>
        <dbReference type="ChEBI" id="CHEBI:58702"/>
        <dbReference type="ChEBI" id="CHEBI:68483"/>
        <dbReference type="EC" id="2.5.1.7"/>
    </reaction>
</comment>
<evidence type="ECO:0000256" key="12">
    <source>
        <dbReference type="ARBA" id="ARBA00039108"/>
    </source>
</evidence>
<evidence type="ECO:0000256" key="5">
    <source>
        <dbReference type="ARBA" id="ARBA00022679"/>
    </source>
</evidence>
<evidence type="ECO:0000256" key="13">
    <source>
        <dbReference type="ARBA" id="ARBA00039754"/>
    </source>
</evidence>
<keyword evidence="9" id="KW-0961">Cell wall biogenesis/degradation</keyword>
<keyword evidence="6" id="KW-0133">Cell shape</keyword>
<evidence type="ECO:0000256" key="6">
    <source>
        <dbReference type="ARBA" id="ARBA00022960"/>
    </source>
</evidence>
<organism evidence="18 19">
    <name type="scientific">Nonomuraea cavernae</name>
    <dbReference type="NCBI Taxonomy" id="2045107"/>
    <lineage>
        <taxon>Bacteria</taxon>
        <taxon>Bacillati</taxon>
        <taxon>Actinomycetota</taxon>
        <taxon>Actinomycetes</taxon>
        <taxon>Streptosporangiales</taxon>
        <taxon>Streptosporangiaceae</taxon>
        <taxon>Nonomuraea</taxon>
    </lineage>
</organism>
<dbReference type="RefSeq" id="WP_189122755.1">
    <property type="nucleotide sequence ID" value="NZ_BMNH01000002.1"/>
</dbReference>
<evidence type="ECO:0000256" key="1">
    <source>
        <dbReference type="ARBA" id="ARBA00004496"/>
    </source>
</evidence>
<protein>
    <recommendedName>
        <fullName evidence="13">UDP-N-acetylglucosamine 1-carboxyvinyltransferase</fullName>
        <ecNumber evidence="12">2.5.1.7</ecNumber>
    </recommendedName>
    <alternativeName>
        <fullName evidence="14">Enoylpyruvate transferase</fullName>
    </alternativeName>
    <alternativeName>
        <fullName evidence="15">UDP-N-acetylglucosamine enolpyruvyl transferase</fullName>
    </alternativeName>
</protein>
<dbReference type="Pfam" id="PF00275">
    <property type="entry name" value="EPSP_synthase"/>
    <property type="match status" value="1"/>
</dbReference>
<dbReference type="InterPro" id="IPR001986">
    <property type="entry name" value="Enolpyruvate_Tfrase_dom"/>
</dbReference>
<comment type="pathway">
    <text evidence="2">Cell wall biogenesis; peptidoglycan biosynthesis.</text>
</comment>
<dbReference type="PANTHER" id="PTHR43783:SF1">
    <property type="entry name" value="UDP-N-ACETYLGLUCOSAMINE 1-CARBOXYVINYLTRANSFERASE"/>
    <property type="match status" value="1"/>
</dbReference>
<gene>
    <name evidence="18" type="primary">murA</name>
    <name evidence="18" type="ORF">GCM10012289_09810</name>
</gene>
<sequence>MIQQTSTGVDLPRGLAVRGGRPLRGTVAVDGSKNAALPLVAAAAAIGRPVTLTNVPMSSDVGKLVRLIHATGARVVLDGHKALHVIPDLDHAAEADRALAASIRASYYLAPALLASGRAELPWPGGCNVGDRGMELHFMVYEAFGDRVHTCEAGYQITASPLQRRTPVEIKLPFPSRGTTVVALLRAVVAGRPLLLHRPNTSPEVAGLVKALAQAGHEVSYLPDDVLSFQPGNGCPATWCVPGDKIEAGTLLCALAATGGHGRVSGVNPTHMSPLLDLLDDLGFPITITNDGVELSAPPTLTGTSIYADASLNSLSSPECLDADFEPPLIALALTLAGRSHTFIDEINPGRHANLLPQLRRLGAVITEVSSTSCELNGPQRLAGASVEAIDIRTGSALLIAALTAAGTTELAGLTQLQRGHADLPGKLHALGADIITLV</sequence>